<evidence type="ECO:0000256" key="1">
    <source>
        <dbReference type="SAM" id="SignalP"/>
    </source>
</evidence>
<accession>A0A8H3YSB9</accession>
<keyword evidence="1" id="KW-0732">Signal</keyword>
<organism evidence="2 5">
    <name type="scientific">Venturia inaequalis</name>
    <name type="common">Apple scab fungus</name>
    <dbReference type="NCBI Taxonomy" id="5025"/>
    <lineage>
        <taxon>Eukaryota</taxon>
        <taxon>Fungi</taxon>
        <taxon>Dikarya</taxon>
        <taxon>Ascomycota</taxon>
        <taxon>Pezizomycotina</taxon>
        <taxon>Dothideomycetes</taxon>
        <taxon>Pleosporomycetidae</taxon>
        <taxon>Venturiales</taxon>
        <taxon>Venturiaceae</taxon>
        <taxon>Venturia</taxon>
    </lineage>
</organism>
<dbReference type="Proteomes" id="UP000433883">
    <property type="component" value="Unassembled WGS sequence"/>
</dbReference>
<evidence type="ECO:0000313" key="2">
    <source>
        <dbReference type="EMBL" id="KAE9971800.1"/>
    </source>
</evidence>
<dbReference type="Proteomes" id="UP000447873">
    <property type="component" value="Unassembled WGS sequence"/>
</dbReference>
<dbReference type="EMBL" id="WNWQ01000282">
    <property type="protein sequence ID" value="KAE9971800.1"/>
    <property type="molecule type" value="Genomic_DNA"/>
</dbReference>
<evidence type="ECO:0000313" key="7">
    <source>
        <dbReference type="Proteomes" id="UP000490939"/>
    </source>
</evidence>
<evidence type="ECO:0000313" key="5">
    <source>
        <dbReference type="Proteomes" id="UP000433883"/>
    </source>
</evidence>
<dbReference type="AlphaFoldDB" id="A0A8H3YSB9"/>
<evidence type="ECO:0000313" key="6">
    <source>
        <dbReference type="Proteomes" id="UP000447873"/>
    </source>
</evidence>
<comment type="caution">
    <text evidence="2">The sequence shown here is derived from an EMBL/GenBank/DDBJ whole genome shotgun (WGS) entry which is preliminary data.</text>
</comment>
<name>A0A8H3YSB9_VENIN</name>
<dbReference type="EMBL" id="WNWS01000024">
    <property type="protein sequence ID" value="KAE9986888.1"/>
    <property type="molecule type" value="Genomic_DNA"/>
</dbReference>
<dbReference type="Proteomes" id="UP000490939">
    <property type="component" value="Unassembled WGS sequence"/>
</dbReference>
<sequence>MKFSLIALTALPLLAAASPIEKRQGKVDLRGEKPKFYHGVDGWKGNCSDQDYATCRNLVRSPVYAFINVPKKEHFQCWAVKNGGAGCFVWDGEF</sequence>
<feature type="chain" id="PRO_5044691021" evidence="1">
    <location>
        <begin position="18"/>
        <end position="94"/>
    </location>
</feature>
<keyword evidence="7" id="KW-1185">Reference proteome</keyword>
<evidence type="ECO:0000313" key="3">
    <source>
        <dbReference type="EMBL" id="KAE9985064.1"/>
    </source>
</evidence>
<evidence type="ECO:0000313" key="4">
    <source>
        <dbReference type="EMBL" id="KAE9986888.1"/>
    </source>
</evidence>
<protein>
    <submittedName>
        <fullName evidence="2">Uncharacterized protein</fullName>
    </submittedName>
</protein>
<proteinExistence type="predicted"/>
<dbReference type="EMBL" id="WNWR01000284">
    <property type="protein sequence ID" value="KAE9985064.1"/>
    <property type="molecule type" value="Genomic_DNA"/>
</dbReference>
<feature type="signal peptide" evidence="1">
    <location>
        <begin position="1"/>
        <end position="17"/>
    </location>
</feature>
<reference evidence="2 5" key="1">
    <citation type="submission" date="2019-11" db="EMBL/GenBank/DDBJ databases">
        <title>Venturia inaequalis Genome Resource.</title>
        <authorList>
            <person name="Lichtner F.J."/>
        </authorList>
    </citation>
    <scope>NUCLEOTIDE SEQUENCE [LARGE SCALE GENOMIC DNA]</scope>
    <source>
        <strain evidence="4 6">120213</strain>
        <strain evidence="2">Bline_iso_100314</strain>
        <strain evidence="3 7">DMI_063113</strain>
    </source>
</reference>
<gene>
    <name evidence="2" type="ORF">BLS_004302</name>
    <name evidence="3" type="ORF">EG327_004835</name>
    <name evidence="4" type="ORF">EG328_004330</name>
</gene>